<feature type="transmembrane region" description="Helical" evidence="14">
    <location>
        <begin position="447"/>
        <end position="468"/>
    </location>
</feature>
<comment type="catalytic activity">
    <reaction evidence="12">
        <text>L-proline(in) + Na(+)(in) = L-proline(out) + Na(+)(out)</text>
        <dbReference type="Rhea" id="RHEA:28967"/>
        <dbReference type="ChEBI" id="CHEBI:29101"/>
        <dbReference type="ChEBI" id="CHEBI:60039"/>
    </reaction>
</comment>
<dbReference type="GO" id="GO:0006814">
    <property type="term" value="P:sodium ion transport"/>
    <property type="evidence" value="ECO:0007669"/>
    <property type="project" value="UniProtKB-KW"/>
</dbReference>
<feature type="transmembrane region" description="Helical" evidence="14">
    <location>
        <begin position="245"/>
        <end position="268"/>
    </location>
</feature>
<dbReference type="GO" id="GO:0005886">
    <property type="term" value="C:plasma membrane"/>
    <property type="evidence" value="ECO:0007669"/>
    <property type="project" value="UniProtKB-SubCell"/>
</dbReference>
<dbReference type="EMBL" id="CP023344">
    <property type="protein sequence ID" value="ATC64615.1"/>
    <property type="molecule type" value="Genomic_DNA"/>
</dbReference>
<feature type="transmembrane region" description="Helical" evidence="14">
    <location>
        <begin position="421"/>
        <end position="441"/>
    </location>
</feature>
<feature type="transmembrane region" description="Helical" evidence="14">
    <location>
        <begin position="480"/>
        <end position="501"/>
    </location>
</feature>
<keyword evidence="10 14" id="KW-0472">Membrane</keyword>
<dbReference type="GO" id="GO:0015293">
    <property type="term" value="F:symporter activity"/>
    <property type="evidence" value="ECO:0007669"/>
    <property type="project" value="UniProtKB-KW"/>
</dbReference>
<evidence type="ECO:0000256" key="12">
    <source>
        <dbReference type="ARBA" id="ARBA00033708"/>
    </source>
</evidence>
<evidence type="ECO:0000256" key="2">
    <source>
        <dbReference type="ARBA" id="ARBA00006434"/>
    </source>
</evidence>
<keyword evidence="3" id="KW-0813">Transport</keyword>
<protein>
    <submittedName>
        <fullName evidence="15">Transporter</fullName>
    </submittedName>
</protein>
<dbReference type="KEGG" id="vbh:CMV30_11970"/>
<feature type="transmembrane region" description="Helical" evidence="14">
    <location>
        <begin position="680"/>
        <end position="702"/>
    </location>
</feature>
<evidence type="ECO:0000256" key="9">
    <source>
        <dbReference type="ARBA" id="ARBA00023065"/>
    </source>
</evidence>
<feature type="transmembrane region" description="Helical" evidence="14">
    <location>
        <begin position="373"/>
        <end position="401"/>
    </location>
</feature>
<dbReference type="OrthoDB" id="9810181at2"/>
<evidence type="ECO:0000256" key="10">
    <source>
        <dbReference type="ARBA" id="ARBA00023136"/>
    </source>
</evidence>
<keyword evidence="4" id="KW-1003">Cell membrane</keyword>
<evidence type="ECO:0000256" key="8">
    <source>
        <dbReference type="ARBA" id="ARBA00023053"/>
    </source>
</evidence>
<dbReference type="PROSITE" id="PS50283">
    <property type="entry name" value="NA_SOLUT_SYMP_3"/>
    <property type="match status" value="1"/>
</dbReference>
<dbReference type="Proteomes" id="UP000217265">
    <property type="component" value="Chromosome"/>
</dbReference>
<comment type="subcellular location">
    <subcellularLocation>
        <location evidence="1">Cell membrane</location>
        <topology evidence="1">Multi-pass membrane protein</topology>
    </subcellularLocation>
</comment>
<feature type="transmembrane region" description="Helical" evidence="14">
    <location>
        <begin position="79"/>
        <end position="99"/>
    </location>
</feature>
<dbReference type="AlphaFoldDB" id="A0A290Q7D8"/>
<keyword evidence="8" id="KW-0915">Sodium</keyword>
<dbReference type="InterPro" id="IPR001734">
    <property type="entry name" value="Na/solute_symporter"/>
</dbReference>
<dbReference type="InterPro" id="IPR038377">
    <property type="entry name" value="Na/Glc_symporter_sf"/>
</dbReference>
<feature type="transmembrane region" description="Helical" evidence="14">
    <location>
        <begin position="336"/>
        <end position="353"/>
    </location>
</feature>
<feature type="transmembrane region" description="Helical" evidence="14">
    <location>
        <begin position="600"/>
        <end position="618"/>
    </location>
</feature>
<evidence type="ECO:0000313" key="15">
    <source>
        <dbReference type="EMBL" id="ATC64615.1"/>
    </source>
</evidence>
<organism evidence="15 16">
    <name type="scientific">Nibricoccus aquaticus</name>
    <dbReference type="NCBI Taxonomy" id="2576891"/>
    <lineage>
        <taxon>Bacteria</taxon>
        <taxon>Pseudomonadati</taxon>
        <taxon>Verrucomicrobiota</taxon>
        <taxon>Opitutia</taxon>
        <taxon>Opitutales</taxon>
        <taxon>Opitutaceae</taxon>
        <taxon>Nibricoccus</taxon>
    </lineage>
</organism>
<dbReference type="Gene3D" id="1.20.1730.10">
    <property type="entry name" value="Sodium/glucose cotransporter"/>
    <property type="match status" value="1"/>
</dbReference>
<evidence type="ECO:0000313" key="16">
    <source>
        <dbReference type="Proteomes" id="UP000217265"/>
    </source>
</evidence>
<accession>A0A290Q7D8</accession>
<dbReference type="InterPro" id="IPR050277">
    <property type="entry name" value="Sodium:Solute_Symporter"/>
</dbReference>
<feature type="transmembrane region" description="Helical" evidence="14">
    <location>
        <begin position="288"/>
        <end position="315"/>
    </location>
</feature>
<feature type="transmembrane region" description="Helical" evidence="14">
    <location>
        <begin position="6"/>
        <end position="28"/>
    </location>
</feature>
<evidence type="ECO:0000256" key="7">
    <source>
        <dbReference type="ARBA" id="ARBA00022989"/>
    </source>
</evidence>
<gene>
    <name evidence="15" type="ORF">CMV30_11970</name>
</gene>
<dbReference type="Pfam" id="PF00474">
    <property type="entry name" value="SSF"/>
    <property type="match status" value="2"/>
</dbReference>
<evidence type="ECO:0000256" key="6">
    <source>
        <dbReference type="ARBA" id="ARBA00022847"/>
    </source>
</evidence>
<dbReference type="PANTHER" id="PTHR48086">
    <property type="entry name" value="SODIUM/PROLINE SYMPORTER-RELATED"/>
    <property type="match status" value="1"/>
</dbReference>
<dbReference type="PANTHER" id="PTHR48086:SF3">
    <property type="entry name" value="SODIUM_PROLINE SYMPORTER"/>
    <property type="match status" value="1"/>
</dbReference>
<keyword evidence="16" id="KW-1185">Reference proteome</keyword>
<keyword evidence="9" id="KW-0406">Ion transport</keyword>
<evidence type="ECO:0000256" key="3">
    <source>
        <dbReference type="ARBA" id="ARBA00022448"/>
    </source>
</evidence>
<comment type="similarity">
    <text evidence="2 13">Belongs to the sodium:solute symporter (SSF) (TC 2.A.21) family.</text>
</comment>
<keyword evidence="5 14" id="KW-0812">Transmembrane</keyword>
<proteinExistence type="inferred from homology"/>
<evidence type="ECO:0000256" key="11">
    <source>
        <dbReference type="ARBA" id="ARBA00023201"/>
    </source>
</evidence>
<dbReference type="RefSeq" id="WP_096056246.1">
    <property type="nucleotide sequence ID" value="NZ_CP023344.1"/>
</dbReference>
<sequence length="704" mass="76288">MTVLGLHIVDALVVVVYIIAVLAIGKILSHGVKGEGDYFLGGRSLGKWFQFFLSFGSMADPGQATTTSSSVYRQGAGGAWLALITLFLTPYYWFSNVWFRRVRLTTMADLFQDRFGKRFLATLYASTTIFIIIVGIAGGNVVALKTLQPLMVKDPAIYSPVEKQSVADFHEFTELRKVRQTAPLAEASEARYSVLKDYYDRGELQPYVTYLKPVLFYLVSTSLVAIFVMLGGLKASAMVDAVQAVLVILISVILIPFGLAQTGGVSGLHEKVPAVMFNLFGGGGMSEYTWYSIAALLLVQFVGIVGSQANMTIAGSAKNEFAARLGAVTGGFSKRFVTIAWAYCGLIALALFGPNLSDPDQVWGLLTSELLPVGLIGVMIIGILGGKLALLGAQSVVLSGLVVKNLYGPLFPGKSERHYMFVARATVPIVLALGVAVGLYLNSVVAILKFSIVLLVVWGVPITLIFLWRRLTEVAVRVQVLATLFVIAVVPWSVPAIPALAQSSALTLMTRERTTSTQMNATAADVTAGLAAKEGDSITKVVRTEPVSVFFEEGVVRTDIKNPDSPRTGKGLFRSEVYLVSLLGVDVAGFSPAQLMTTRYVVDALFPIFVLIVVSLLTQPTDPTRVARFHVRMKTPVALTLDQDARDVEASYANPTRYDHLKLFPKSNWEFTKWNKQDTLGFIGCCALVGVILIFFKGVLLLGS</sequence>
<evidence type="ECO:0000256" key="14">
    <source>
        <dbReference type="SAM" id="Phobius"/>
    </source>
</evidence>
<keyword evidence="11" id="KW-0739">Sodium transport</keyword>
<feature type="transmembrane region" description="Helical" evidence="14">
    <location>
        <begin position="119"/>
        <end position="143"/>
    </location>
</feature>
<evidence type="ECO:0000256" key="13">
    <source>
        <dbReference type="RuleBase" id="RU362091"/>
    </source>
</evidence>
<feature type="transmembrane region" description="Helical" evidence="14">
    <location>
        <begin position="214"/>
        <end position="233"/>
    </location>
</feature>
<reference evidence="15 16" key="1">
    <citation type="submission" date="2017-09" db="EMBL/GenBank/DDBJ databases">
        <title>Complete genome sequence of Verrucomicrobial strain HZ-65, isolated from freshwater.</title>
        <authorList>
            <person name="Choi A."/>
        </authorList>
    </citation>
    <scope>NUCLEOTIDE SEQUENCE [LARGE SCALE GENOMIC DNA]</scope>
    <source>
        <strain evidence="15 16">HZ-65</strain>
    </source>
</reference>
<evidence type="ECO:0000256" key="1">
    <source>
        <dbReference type="ARBA" id="ARBA00004651"/>
    </source>
</evidence>
<keyword evidence="7 14" id="KW-1133">Transmembrane helix</keyword>
<keyword evidence="6" id="KW-0769">Symport</keyword>
<name>A0A290Q7D8_9BACT</name>
<evidence type="ECO:0000256" key="4">
    <source>
        <dbReference type="ARBA" id="ARBA00022475"/>
    </source>
</evidence>
<evidence type="ECO:0000256" key="5">
    <source>
        <dbReference type="ARBA" id="ARBA00022692"/>
    </source>
</evidence>